<feature type="compositionally biased region" description="Polar residues" evidence="1">
    <location>
        <begin position="94"/>
        <end position="124"/>
    </location>
</feature>
<evidence type="ECO:0000256" key="1">
    <source>
        <dbReference type="SAM" id="MobiDB-lite"/>
    </source>
</evidence>
<name>A0A6S8SM16_9STRA</name>
<dbReference type="AlphaFoldDB" id="A0A6S8SM16"/>
<dbReference type="EMBL" id="HBIO01005683">
    <property type="protein sequence ID" value="CAE0459216.1"/>
    <property type="molecule type" value="Transcribed_RNA"/>
</dbReference>
<sequence>MAFDRPIEADNIDGGIIASFVRAPIVGIAWVLGGLLLDENKENDRITTSRAIGSASHDEEHTPIKPILSPQTAAVINSGRPVTYFADGREGDNSDGNSFNTTCKRTSSSESNQSDGTEGTTSPHLPQLYPMRKKSRKTSWSDESGQDLVEYYEDKSNTSSNKSGSGLLNTQNESIQNGNNNNRRPIKSAIRHRHGNTHNCIPSMGESIVMNGAGTVVGAVGNQTKNHVGVPSSVGVGNGYVSPQWGWYISTTPPTPEYHSSSIKNRGQVLSHHMKNMNMHTNNPQAANMNISSQYGRQWNPTTDTILESETVPKPVFRKAHPHASGWPTVPL</sequence>
<protein>
    <submittedName>
        <fullName evidence="2">Uncharacterized protein</fullName>
    </submittedName>
</protein>
<feature type="region of interest" description="Disordered" evidence="1">
    <location>
        <begin position="85"/>
        <end position="185"/>
    </location>
</feature>
<reference evidence="2" key="1">
    <citation type="submission" date="2021-01" db="EMBL/GenBank/DDBJ databases">
        <authorList>
            <person name="Corre E."/>
            <person name="Pelletier E."/>
            <person name="Niang G."/>
            <person name="Scheremetjew M."/>
            <person name="Finn R."/>
            <person name="Kale V."/>
            <person name="Holt S."/>
            <person name="Cochrane G."/>
            <person name="Meng A."/>
            <person name="Brown T."/>
            <person name="Cohen L."/>
        </authorList>
    </citation>
    <scope>NUCLEOTIDE SEQUENCE</scope>
    <source>
        <strain evidence="2">MM31A-1</strain>
    </source>
</reference>
<evidence type="ECO:0000313" key="2">
    <source>
        <dbReference type="EMBL" id="CAE0459216.1"/>
    </source>
</evidence>
<proteinExistence type="predicted"/>
<feature type="compositionally biased region" description="Low complexity" evidence="1">
    <location>
        <begin position="157"/>
        <end position="182"/>
    </location>
</feature>
<gene>
    <name evidence="2" type="ORF">CDEB00056_LOCUS4057</name>
</gene>
<accession>A0A6S8SM16</accession>
<organism evidence="2">
    <name type="scientific">Chaetoceros debilis</name>
    <dbReference type="NCBI Taxonomy" id="122233"/>
    <lineage>
        <taxon>Eukaryota</taxon>
        <taxon>Sar</taxon>
        <taxon>Stramenopiles</taxon>
        <taxon>Ochrophyta</taxon>
        <taxon>Bacillariophyta</taxon>
        <taxon>Coscinodiscophyceae</taxon>
        <taxon>Chaetocerotophycidae</taxon>
        <taxon>Chaetocerotales</taxon>
        <taxon>Chaetocerotaceae</taxon>
        <taxon>Chaetoceros</taxon>
    </lineage>
</organism>